<dbReference type="InterPro" id="IPR012340">
    <property type="entry name" value="NA-bd_OB-fold"/>
</dbReference>
<comment type="subcellular location">
    <subcellularLocation>
        <location evidence="1">Golgi apparatus membrane</location>
        <topology evidence="1">Peripheral membrane protein</topology>
    </subcellularLocation>
</comment>
<dbReference type="SUPFAM" id="SSF50249">
    <property type="entry name" value="Nucleic acid-binding proteins"/>
    <property type="match status" value="1"/>
</dbReference>
<dbReference type="Proteomes" id="UP001445335">
    <property type="component" value="Unassembled WGS sequence"/>
</dbReference>
<dbReference type="GO" id="GO:0006890">
    <property type="term" value="P:retrograde vesicle-mediated transport, Golgi to endoplasmic reticulum"/>
    <property type="evidence" value="ECO:0007669"/>
    <property type="project" value="TreeGrafter"/>
</dbReference>
<name>A0AAW1SHR7_9CHLO</name>
<evidence type="ECO:0000313" key="11">
    <source>
        <dbReference type="EMBL" id="KAK9845796.1"/>
    </source>
</evidence>
<comment type="similarity">
    <text evidence="2">Belongs to the COG7 family.</text>
</comment>
<evidence type="ECO:0000256" key="10">
    <source>
        <dbReference type="SAM" id="MobiDB-lite"/>
    </source>
</evidence>
<dbReference type="GO" id="GO:0017119">
    <property type="term" value="C:Golgi transport complex"/>
    <property type="evidence" value="ECO:0007669"/>
    <property type="project" value="InterPro"/>
</dbReference>
<dbReference type="Pfam" id="PF02598">
    <property type="entry name" value="Methyltrn_RNA_3"/>
    <property type="match status" value="1"/>
</dbReference>
<keyword evidence="12" id="KW-1185">Reference proteome</keyword>
<gene>
    <name evidence="11" type="ORF">WJX81_002638</name>
</gene>
<keyword evidence="7" id="KW-0333">Golgi apparatus</keyword>
<dbReference type="EMBL" id="JALJOU010000002">
    <property type="protein sequence ID" value="KAK9845796.1"/>
    <property type="molecule type" value="Genomic_DNA"/>
</dbReference>
<comment type="caution">
    <text evidence="11">The sequence shown here is derived from an EMBL/GenBank/DDBJ whole genome shotgun (WGS) entry which is preliminary data.</text>
</comment>
<feature type="region of interest" description="Disordered" evidence="10">
    <location>
        <begin position="1"/>
        <end position="56"/>
    </location>
</feature>
<dbReference type="GO" id="GO:0006886">
    <property type="term" value="P:intracellular protein transport"/>
    <property type="evidence" value="ECO:0007669"/>
    <property type="project" value="InterPro"/>
</dbReference>
<evidence type="ECO:0000256" key="2">
    <source>
        <dbReference type="ARBA" id="ARBA00005831"/>
    </source>
</evidence>
<dbReference type="InterPro" id="IPR019335">
    <property type="entry name" value="COG7"/>
</dbReference>
<organism evidence="11 12">
    <name type="scientific">Elliptochloris bilobata</name>
    <dbReference type="NCBI Taxonomy" id="381761"/>
    <lineage>
        <taxon>Eukaryota</taxon>
        <taxon>Viridiplantae</taxon>
        <taxon>Chlorophyta</taxon>
        <taxon>core chlorophytes</taxon>
        <taxon>Trebouxiophyceae</taxon>
        <taxon>Trebouxiophyceae incertae sedis</taxon>
        <taxon>Elliptochloris clade</taxon>
        <taxon>Elliptochloris</taxon>
    </lineage>
</organism>
<dbReference type="PANTHER" id="PTHR21443">
    <property type="entry name" value="CONSERVED OLIGOMERIC GOLGI COMPLEX COMPONENT 7"/>
    <property type="match status" value="1"/>
</dbReference>
<protein>
    <recommendedName>
        <fullName evidence="4">Conserved oligomeric Golgi complex subunit 7</fullName>
    </recommendedName>
    <alternativeName>
        <fullName evidence="9">Component of oligomeric Golgi complex 7</fullName>
    </alternativeName>
</protein>
<dbReference type="InterPro" id="IPR029028">
    <property type="entry name" value="Alpha/beta_knot_MTases"/>
</dbReference>
<evidence type="ECO:0000256" key="5">
    <source>
        <dbReference type="ARBA" id="ARBA00022448"/>
    </source>
</evidence>
<dbReference type="AlphaFoldDB" id="A0AAW1SHR7"/>
<feature type="compositionally biased region" description="Basic and acidic residues" evidence="10">
    <location>
        <begin position="1"/>
        <end position="15"/>
    </location>
</feature>
<keyword evidence="5" id="KW-0813">Transport</keyword>
<evidence type="ECO:0000256" key="7">
    <source>
        <dbReference type="ARBA" id="ARBA00023034"/>
    </source>
</evidence>
<keyword evidence="8" id="KW-0472">Membrane</keyword>
<dbReference type="GO" id="GO:0007030">
    <property type="term" value="P:Golgi organization"/>
    <property type="evidence" value="ECO:0007669"/>
    <property type="project" value="TreeGrafter"/>
</dbReference>
<dbReference type="Gene3D" id="3.40.1280.10">
    <property type="match status" value="2"/>
</dbReference>
<evidence type="ECO:0000256" key="8">
    <source>
        <dbReference type="ARBA" id="ARBA00023136"/>
    </source>
</evidence>
<dbReference type="InterPro" id="IPR029026">
    <property type="entry name" value="tRNA_m1G_MTases_N"/>
</dbReference>
<evidence type="ECO:0000256" key="9">
    <source>
        <dbReference type="ARBA" id="ARBA00031345"/>
    </source>
</evidence>
<evidence type="ECO:0000256" key="6">
    <source>
        <dbReference type="ARBA" id="ARBA00022927"/>
    </source>
</evidence>
<accession>A0AAW1SHR7</accession>
<dbReference type="Pfam" id="PF10191">
    <property type="entry name" value="COG7"/>
    <property type="match status" value="1"/>
</dbReference>
<dbReference type="InterPro" id="IPR003750">
    <property type="entry name" value="Put_MeTrfase-C9orf114-like"/>
</dbReference>
<evidence type="ECO:0000256" key="4">
    <source>
        <dbReference type="ARBA" id="ARBA00020984"/>
    </source>
</evidence>
<proteinExistence type="inferred from homology"/>
<dbReference type="CDD" id="cd18086">
    <property type="entry name" value="HsC9orf114-like"/>
    <property type="match status" value="1"/>
</dbReference>
<keyword evidence="6" id="KW-0653">Protein transport</keyword>
<evidence type="ECO:0000256" key="3">
    <source>
        <dbReference type="ARBA" id="ARBA00009841"/>
    </source>
</evidence>
<evidence type="ECO:0000256" key="1">
    <source>
        <dbReference type="ARBA" id="ARBA00004395"/>
    </source>
</evidence>
<dbReference type="SUPFAM" id="SSF75217">
    <property type="entry name" value="alpha/beta knot"/>
    <property type="match status" value="1"/>
</dbReference>
<dbReference type="GO" id="GO:0000139">
    <property type="term" value="C:Golgi membrane"/>
    <property type="evidence" value="ECO:0007669"/>
    <property type="project" value="UniProtKB-SubCell"/>
</dbReference>
<sequence>MKLKEAAQGEPRDAAHTVGSPAAVGAQHLEVRANDSAPASKRRRKATHDQPAQEPVVQGVPYTVSLAVPGSVIENTQTVELATAVAGLLARTAAIFCVDEVVVIDDAPGIREGEVSSAAAFLARVLQFMETPQYLRKALVPMHRDLRLAGQLPPLDAPHHMRADEWRPFREGRVTAAAPGAGSLLNVGLDLSAHTAEALRVGARVTLRMGEAPSRARVDAGPLGAACEAYAAAPVQPSEPRRSAGAYWGYAVRLARGLSGALAGGPYAGGYDLRLGTSERGSVQAAEALGLPPFHHALVALGGPLGLEACLAADPDPPAEDVTALFSRWLNVCPSQGSRTIRTEEAALIALAYLRPALEAAGDGFSAKAWINSLCAQKPSEEATDRYLADLELRVHLAAEDVDAALEADSGRALHRIPAAVQEVSLLHGDVAGLKGYVARALRALGEAPAGEGSAVAALAELERVKARMEAACSMLKEATELSALFARVEVVFAGGDLQRMAATLASIRHGLALVGAVPEFKGGRARLALLEERFEALMEPALAGALARRDGGHVGQLASLLADAGRSANVERLYIAARLPALQALWDEYEGGSLAAWLPGFYGAVASAAAAEARWAAGALPDDHPALLLRLLAALFGRLDKPCRARLASALSQGGASGGAALAELGQMQAAAAAFVGSLAGELAGADPVLLAPVAAAVHAPCEAQVARYGELESAALGAELGALRLPAAAEDAEAAVLALAGAAAAGGAAAGRALERCRAVSGGSTLPDARAVVDRELAQLAQRMQAVLASLRQRALPAPAPLPSNAAAAAANARSADEAGAALLPLLNVAASLVRRVATLSAAVAKAAEELRERLDAAAGGAGGAAALDPIALRFAADEGRLLRQLREFAAEVGPKWAALPSASARAAAFQTAAEALVYDALMLRPRAALAGLAQLPCWTAPETTAATGGALPAFSAYPQARVTAVGEYLMTLPQTLEALLTAGEAAGVDAAGGVDAEWLDRVAGGAAEALLKQLGALGRLSGPGAVQLAADLDYFCNVLAALGVALSPPLLTWQVAAGWPAEEFMAVATGALEDGVAEPDTLQRVAAARGLSLPA</sequence>
<reference evidence="11 12" key="1">
    <citation type="journal article" date="2024" name="Nat. Commun.">
        <title>Phylogenomics reveals the evolutionary origins of lichenization in chlorophyte algae.</title>
        <authorList>
            <person name="Puginier C."/>
            <person name="Libourel C."/>
            <person name="Otte J."/>
            <person name="Skaloud P."/>
            <person name="Haon M."/>
            <person name="Grisel S."/>
            <person name="Petersen M."/>
            <person name="Berrin J.G."/>
            <person name="Delaux P.M."/>
            <person name="Dal Grande F."/>
            <person name="Keller J."/>
        </authorList>
    </citation>
    <scope>NUCLEOTIDE SEQUENCE [LARGE SCALE GENOMIC DNA]</scope>
    <source>
        <strain evidence="11 12">SAG 245.80</strain>
    </source>
</reference>
<dbReference type="PANTHER" id="PTHR21443:SF0">
    <property type="entry name" value="CONSERVED OLIGOMERIC GOLGI COMPLEX SUBUNIT 7"/>
    <property type="match status" value="1"/>
</dbReference>
<comment type="similarity">
    <text evidence="3">Belongs to the class IV-like SAM-binding methyltransferase superfamily.</text>
</comment>
<evidence type="ECO:0000313" key="12">
    <source>
        <dbReference type="Proteomes" id="UP001445335"/>
    </source>
</evidence>